<comment type="caution">
    <text evidence="5">The sequence shown here is derived from an EMBL/GenBank/DDBJ whole genome shotgun (WGS) entry which is preliminary data.</text>
</comment>
<comment type="similarity">
    <text evidence="1">Belongs to the amidinotransferase family.</text>
</comment>
<evidence type="ECO:0000313" key="5">
    <source>
        <dbReference type="EMBL" id="GGQ72948.1"/>
    </source>
</evidence>
<dbReference type="PANTHER" id="PTHR10488">
    <property type="entry name" value="GLYCINE AMIDINOTRANSFERASE, MITOCHONDRIAL"/>
    <property type="match status" value="1"/>
</dbReference>
<protein>
    <submittedName>
        <fullName evidence="5">Inosamine-phosphate amidinotransferase</fullName>
    </submittedName>
</protein>
<gene>
    <name evidence="5" type="ORF">GCM10010145_48320</name>
</gene>
<dbReference type="EMBL" id="BMQK01000012">
    <property type="protein sequence ID" value="GGQ72948.1"/>
    <property type="molecule type" value="Genomic_DNA"/>
</dbReference>
<dbReference type="RefSeq" id="WP_189218960.1">
    <property type="nucleotide sequence ID" value="NZ_BMQK01000012.1"/>
</dbReference>
<sequence>MRLNSHDEWSPLREVVLGSAAGYRSHVPDLSFDLFFYENLTQDNADRSHGYYPRLTGVPSTGEPRPSPRLTIKERYVDELNEDVEGMAATLRSLDVIVHRPMDVMSTTGDVRTPAWSAPVLPPLNLRDNTLILGDEIIETPPMLRARYFETQFLKRTFTEYFRQGARWTTMPRPLMTDASFDLAPYGHRAIGSTEAVSSPRSSPYDVGLEMMIDAAQCLRLGRDLVVNVATVNHAMACDWLERHLSGRVRVHRMHHVTDGHIDSAVLALRPGVLLVRSPDLSDRLPSPLRKWKMIVAPEPRASDFPSYEDDDLILTSRFIDLNVLSVSPDTVLANEGCPDLMRMLEGHGFTVVPVRHRHRRLFGGGLHCFTLDTVRDGGCDDYL</sequence>
<accession>A0A918BKF6</accession>
<dbReference type="Gene3D" id="3.75.10.10">
    <property type="entry name" value="L-arginine/glycine Amidinotransferase, Chain A"/>
    <property type="match status" value="1"/>
</dbReference>
<name>A0A918BKF6_9ACTN</name>
<feature type="active site" evidence="3">
    <location>
        <position position="261"/>
    </location>
</feature>
<reference evidence="5" key="2">
    <citation type="submission" date="2020-09" db="EMBL/GenBank/DDBJ databases">
        <authorList>
            <person name="Sun Q."/>
            <person name="Ohkuma M."/>
        </authorList>
    </citation>
    <scope>NUCLEOTIDE SEQUENCE</scope>
    <source>
        <strain evidence="5">JCM 3131</strain>
    </source>
</reference>
<dbReference type="SUPFAM" id="SSF55909">
    <property type="entry name" value="Pentein"/>
    <property type="match status" value="1"/>
</dbReference>
<feature type="active site" evidence="3">
    <location>
        <position position="214"/>
    </location>
</feature>
<evidence type="ECO:0000256" key="1">
    <source>
        <dbReference type="ARBA" id="ARBA00006943"/>
    </source>
</evidence>
<feature type="region of interest" description="Disordered" evidence="4">
    <location>
        <begin position="48"/>
        <end position="68"/>
    </location>
</feature>
<feature type="active site" description="Amidino-cysteine intermediate" evidence="3">
    <location>
        <position position="369"/>
    </location>
</feature>
<proteinExistence type="inferred from homology"/>
<dbReference type="Proteomes" id="UP000620156">
    <property type="component" value="Unassembled WGS sequence"/>
</dbReference>
<evidence type="ECO:0000256" key="4">
    <source>
        <dbReference type="SAM" id="MobiDB-lite"/>
    </source>
</evidence>
<keyword evidence="2" id="KW-0808">Transferase</keyword>
<dbReference type="PANTHER" id="PTHR10488:SF1">
    <property type="entry name" value="GLYCINE AMIDINOTRANSFERASE, MITOCHONDRIAL"/>
    <property type="match status" value="1"/>
</dbReference>
<evidence type="ECO:0000256" key="2">
    <source>
        <dbReference type="ARBA" id="ARBA00022679"/>
    </source>
</evidence>
<evidence type="ECO:0000256" key="3">
    <source>
        <dbReference type="PIRSR" id="PIRSR633195-1"/>
    </source>
</evidence>
<dbReference type="AlphaFoldDB" id="A0A918BKF6"/>
<dbReference type="GO" id="GO:0015067">
    <property type="term" value="F:amidinotransferase activity"/>
    <property type="evidence" value="ECO:0007669"/>
    <property type="project" value="InterPro"/>
</dbReference>
<reference evidence="5" key="1">
    <citation type="journal article" date="2014" name="Int. J. Syst. Evol. Microbiol.">
        <title>Complete genome sequence of Corynebacterium casei LMG S-19264T (=DSM 44701T), isolated from a smear-ripened cheese.</title>
        <authorList>
            <consortium name="US DOE Joint Genome Institute (JGI-PGF)"/>
            <person name="Walter F."/>
            <person name="Albersmeier A."/>
            <person name="Kalinowski J."/>
            <person name="Ruckert C."/>
        </authorList>
    </citation>
    <scope>NUCLEOTIDE SEQUENCE</scope>
    <source>
        <strain evidence="5">JCM 3131</strain>
    </source>
</reference>
<dbReference type="InterPro" id="IPR033195">
    <property type="entry name" value="AmidinoTrfase"/>
</dbReference>
<organism evidence="5 6">
    <name type="scientific">Streptomyces ruber</name>
    <dbReference type="NCBI Taxonomy" id="83378"/>
    <lineage>
        <taxon>Bacteria</taxon>
        <taxon>Bacillati</taxon>
        <taxon>Actinomycetota</taxon>
        <taxon>Actinomycetes</taxon>
        <taxon>Kitasatosporales</taxon>
        <taxon>Streptomycetaceae</taxon>
        <taxon>Streptomyces</taxon>
    </lineage>
</organism>
<keyword evidence="6" id="KW-1185">Reference proteome</keyword>
<evidence type="ECO:0000313" key="6">
    <source>
        <dbReference type="Proteomes" id="UP000620156"/>
    </source>
</evidence>